<reference evidence="1 2" key="1">
    <citation type="submission" date="2017-07" db="EMBL/GenBank/DDBJ databases">
        <title>Phylogenetic study on the rhizospheric bacterium Ochrobactrum sp. A44.</title>
        <authorList>
            <person name="Krzyzanowska D.M."/>
            <person name="Ossowicki A."/>
            <person name="Rajewska M."/>
            <person name="Maciag T."/>
            <person name="Kaczynski Z."/>
            <person name="Czerwicka M."/>
            <person name="Jafra S."/>
        </authorList>
    </citation>
    <scope>NUCLEOTIDE SEQUENCE [LARGE SCALE GENOMIC DNA]</scope>
    <source>
        <strain evidence="1 2">OgA9a</strain>
    </source>
</reference>
<organism evidence="1 2">
    <name type="scientific">Brucella grignonensis</name>
    <dbReference type="NCBI Taxonomy" id="94627"/>
    <lineage>
        <taxon>Bacteria</taxon>
        <taxon>Pseudomonadati</taxon>
        <taxon>Pseudomonadota</taxon>
        <taxon>Alphaproteobacteria</taxon>
        <taxon>Hyphomicrobiales</taxon>
        <taxon>Brucellaceae</taxon>
        <taxon>Brucella/Ochrobactrum group</taxon>
        <taxon>Brucella</taxon>
    </lineage>
</organism>
<keyword evidence="2" id="KW-1185">Reference proteome</keyword>
<sequence>MFMYHRYKNGNRTEFAGRSNSCTGWNIHGQDEELEQF</sequence>
<evidence type="ECO:0000313" key="2">
    <source>
        <dbReference type="Proteomes" id="UP000216478"/>
    </source>
</evidence>
<comment type="caution">
    <text evidence="1">The sequence shown here is derived from an EMBL/GenBank/DDBJ whole genome shotgun (WGS) entry which is preliminary data.</text>
</comment>
<evidence type="ECO:0000313" key="1">
    <source>
        <dbReference type="EMBL" id="OYR11103.1"/>
    </source>
</evidence>
<accession>A0A256F8K2</accession>
<dbReference type="EMBL" id="NNRL01000163">
    <property type="protein sequence ID" value="OYR11103.1"/>
    <property type="molecule type" value="Genomic_DNA"/>
</dbReference>
<dbReference type="AlphaFoldDB" id="A0A256F8K2"/>
<dbReference type="Proteomes" id="UP000216478">
    <property type="component" value="Unassembled WGS sequence"/>
</dbReference>
<proteinExistence type="predicted"/>
<protein>
    <submittedName>
        <fullName evidence="1">Uncharacterized protein</fullName>
    </submittedName>
</protein>
<name>A0A256F8K2_9HYPH</name>
<gene>
    <name evidence="1" type="ORF">CEV33_2569</name>
</gene>